<keyword evidence="3" id="KW-0862">Zinc</keyword>
<gene>
    <name evidence="5" type="ORF">MEUPH1_LOCUS25524</name>
</gene>
<comment type="caution">
    <text evidence="5">The sequence shown here is derived from an EMBL/GenBank/DDBJ whole genome shotgun (WGS) entry which is preliminary data.</text>
</comment>
<dbReference type="AlphaFoldDB" id="A0AAV0XT46"/>
<dbReference type="PANTHER" id="PTHR37975:SF3">
    <property type="entry name" value="FLYWCH TRANSCRIPTION FACTOR 3"/>
    <property type="match status" value="1"/>
</dbReference>
<keyword evidence="6" id="KW-1185">Reference proteome</keyword>
<dbReference type="GO" id="GO:0005634">
    <property type="term" value="C:nucleus"/>
    <property type="evidence" value="ECO:0007669"/>
    <property type="project" value="TreeGrafter"/>
</dbReference>
<dbReference type="InterPro" id="IPR052887">
    <property type="entry name" value="FLYWCH-type_ZF"/>
</dbReference>
<dbReference type="GO" id="GO:0043565">
    <property type="term" value="F:sequence-specific DNA binding"/>
    <property type="evidence" value="ECO:0007669"/>
    <property type="project" value="TreeGrafter"/>
</dbReference>
<evidence type="ECO:0000256" key="3">
    <source>
        <dbReference type="ARBA" id="ARBA00022833"/>
    </source>
</evidence>
<evidence type="ECO:0000256" key="2">
    <source>
        <dbReference type="ARBA" id="ARBA00022771"/>
    </source>
</evidence>
<evidence type="ECO:0000256" key="1">
    <source>
        <dbReference type="ARBA" id="ARBA00022723"/>
    </source>
</evidence>
<proteinExistence type="predicted"/>
<feature type="domain" description="FLYWCH-type" evidence="4">
    <location>
        <begin position="4"/>
        <end position="65"/>
    </location>
</feature>
<organism evidence="5 6">
    <name type="scientific">Macrosiphum euphorbiae</name>
    <name type="common">potato aphid</name>
    <dbReference type="NCBI Taxonomy" id="13131"/>
    <lineage>
        <taxon>Eukaryota</taxon>
        <taxon>Metazoa</taxon>
        <taxon>Ecdysozoa</taxon>
        <taxon>Arthropoda</taxon>
        <taxon>Hexapoda</taxon>
        <taxon>Insecta</taxon>
        <taxon>Pterygota</taxon>
        <taxon>Neoptera</taxon>
        <taxon>Paraneoptera</taxon>
        <taxon>Hemiptera</taxon>
        <taxon>Sternorrhyncha</taxon>
        <taxon>Aphidomorpha</taxon>
        <taxon>Aphidoidea</taxon>
        <taxon>Aphididae</taxon>
        <taxon>Macrosiphini</taxon>
        <taxon>Macrosiphum</taxon>
    </lineage>
</organism>
<dbReference type="GO" id="GO:0008270">
    <property type="term" value="F:zinc ion binding"/>
    <property type="evidence" value="ECO:0007669"/>
    <property type="project" value="UniProtKB-KW"/>
</dbReference>
<dbReference type="InterPro" id="IPR007588">
    <property type="entry name" value="Znf_FLYWCH"/>
</dbReference>
<dbReference type="EMBL" id="CARXXK010001012">
    <property type="protein sequence ID" value="CAI6371528.1"/>
    <property type="molecule type" value="Genomic_DNA"/>
</dbReference>
<accession>A0AAV0XT46</accession>
<keyword evidence="1" id="KW-0479">Metal-binding</keyword>
<dbReference type="Gene3D" id="2.20.25.240">
    <property type="match status" value="1"/>
</dbReference>
<evidence type="ECO:0000313" key="5">
    <source>
        <dbReference type="EMBL" id="CAI6371528.1"/>
    </source>
</evidence>
<dbReference type="GO" id="GO:0045892">
    <property type="term" value="P:negative regulation of DNA-templated transcription"/>
    <property type="evidence" value="ECO:0007669"/>
    <property type="project" value="TreeGrafter"/>
</dbReference>
<dbReference type="Pfam" id="PF04500">
    <property type="entry name" value="FLYWCH"/>
    <property type="match status" value="1"/>
</dbReference>
<keyword evidence="2" id="KW-0863">Zinc-finger</keyword>
<reference evidence="5 6" key="1">
    <citation type="submission" date="2023-01" db="EMBL/GenBank/DDBJ databases">
        <authorList>
            <person name="Whitehead M."/>
        </authorList>
    </citation>
    <scope>NUCLEOTIDE SEQUENCE [LARGE SCALE GENOMIC DNA]</scope>
</reference>
<protein>
    <recommendedName>
        <fullName evidence="4">FLYWCH-type domain-containing protein</fullName>
    </recommendedName>
</protein>
<evidence type="ECO:0000259" key="4">
    <source>
        <dbReference type="Pfam" id="PF04500"/>
    </source>
</evidence>
<name>A0AAV0XT46_9HEMI</name>
<evidence type="ECO:0000313" key="6">
    <source>
        <dbReference type="Proteomes" id="UP001160148"/>
    </source>
</evidence>
<dbReference type="PANTHER" id="PTHR37975">
    <property type="entry name" value="FLYWCH ZINC FINGER TRANSCRIPTION FACTOR HOMOLOG"/>
    <property type="match status" value="1"/>
</dbReference>
<dbReference type="Proteomes" id="UP001160148">
    <property type="component" value="Unassembled WGS sequence"/>
</dbReference>
<sequence length="93" mass="10792">MEKIQSKRDREMLVNDGYMYIFDKFSADKQKKFWRCGQKNDCLARIHTSIDNLTILKKSKNLHTHGSDAAKVETQIAITNIKKRALSTMEQTS</sequence>
<dbReference type="GO" id="GO:0003700">
    <property type="term" value="F:DNA-binding transcription factor activity"/>
    <property type="evidence" value="ECO:0007669"/>
    <property type="project" value="TreeGrafter"/>
</dbReference>